<dbReference type="EMBL" id="VBAN01000310">
    <property type="protein sequence ID" value="TMI79662.1"/>
    <property type="molecule type" value="Genomic_DNA"/>
</dbReference>
<evidence type="ECO:0008006" key="4">
    <source>
        <dbReference type="Google" id="ProtNLM"/>
    </source>
</evidence>
<keyword evidence="1" id="KW-0732">Signal</keyword>
<evidence type="ECO:0000313" key="2">
    <source>
        <dbReference type="EMBL" id="TMI79662.1"/>
    </source>
</evidence>
<comment type="caution">
    <text evidence="2">The sequence shown here is derived from an EMBL/GenBank/DDBJ whole genome shotgun (WGS) entry which is preliminary data.</text>
</comment>
<dbReference type="Proteomes" id="UP000318093">
    <property type="component" value="Unassembled WGS sequence"/>
</dbReference>
<dbReference type="AlphaFoldDB" id="A0A537J8H6"/>
<evidence type="ECO:0000256" key="1">
    <source>
        <dbReference type="SAM" id="SignalP"/>
    </source>
</evidence>
<gene>
    <name evidence="2" type="ORF">E6H03_09790</name>
</gene>
<organism evidence="2 3">
    <name type="scientific">Candidatus Segetimicrobium genomatis</name>
    <dbReference type="NCBI Taxonomy" id="2569760"/>
    <lineage>
        <taxon>Bacteria</taxon>
        <taxon>Bacillati</taxon>
        <taxon>Candidatus Sysuimicrobiota</taxon>
        <taxon>Candidatus Sysuimicrobiia</taxon>
        <taxon>Candidatus Sysuimicrobiales</taxon>
        <taxon>Candidatus Segetimicrobiaceae</taxon>
        <taxon>Candidatus Segetimicrobium</taxon>
    </lineage>
</organism>
<proteinExistence type="predicted"/>
<reference evidence="2 3" key="1">
    <citation type="journal article" date="2019" name="Nat. Microbiol.">
        <title>Mediterranean grassland soil C-N compound turnover is dependent on rainfall and depth, and is mediated by genomically divergent microorganisms.</title>
        <authorList>
            <person name="Diamond S."/>
            <person name="Andeer P.F."/>
            <person name="Li Z."/>
            <person name="Crits-Christoph A."/>
            <person name="Burstein D."/>
            <person name="Anantharaman K."/>
            <person name="Lane K.R."/>
            <person name="Thomas B.C."/>
            <person name="Pan C."/>
            <person name="Northen T.R."/>
            <person name="Banfield J.F."/>
        </authorList>
    </citation>
    <scope>NUCLEOTIDE SEQUENCE [LARGE SCALE GENOMIC DNA]</scope>
    <source>
        <strain evidence="2">NP_6</strain>
    </source>
</reference>
<feature type="chain" id="PRO_5022168734" description="Porin" evidence="1">
    <location>
        <begin position="37"/>
        <end position="427"/>
    </location>
</feature>
<sequence>MQRCKSPGGRRVPRGAVAVLALALSALAGAPAQALAAAGEAFAREVAKCDLALDRSVPLTVTGALTFTYTDAAVALPAGNSNYTGPSQGAPQTTEPGLELCITLAPTPDVGLFADMSAKAPSDAASALSIDRLFLDLPNTLGVRDLSFRIGRDRVTLGPAGLLLNEVDIEGQRDGFQAWLPSVGPVHFSGFFQYALDDRSTTRRVWGGRAESEVLPGLTLGANYRADIAEAADMGSCPGVDCATGRGFAVDLDGNIGPGLAMTLTYGNYTQTGDVARDYYAAEVALDFKALAGISLNPVLTFTYKNFAPYTIPGSDGTVPQGGFLTPDDFKLFNVNDNLEAYGARLDLKLSSGVAFFALGEWGAYKDGGPPFSVTSAGLEFTFPDNVSVKVSYNAYTVAGGSVITSPVSELELSNATVYQIELTKSW</sequence>
<feature type="signal peptide" evidence="1">
    <location>
        <begin position="1"/>
        <end position="36"/>
    </location>
</feature>
<accession>A0A537J8H6</accession>
<evidence type="ECO:0000313" key="3">
    <source>
        <dbReference type="Proteomes" id="UP000318093"/>
    </source>
</evidence>
<name>A0A537J8H6_9BACT</name>
<protein>
    <recommendedName>
        <fullName evidence="4">Porin</fullName>
    </recommendedName>
</protein>